<keyword evidence="5" id="KW-0158">Chromosome</keyword>
<dbReference type="OMA" id="ESCMFNA"/>
<dbReference type="GO" id="GO:0042138">
    <property type="term" value="P:meiotic DNA double-strand break formation"/>
    <property type="evidence" value="ECO:0007669"/>
    <property type="project" value="TreeGrafter"/>
</dbReference>
<evidence type="ECO:0000313" key="21">
    <source>
        <dbReference type="EMBL" id="EME31941.1"/>
    </source>
</evidence>
<dbReference type="InterPro" id="IPR003701">
    <property type="entry name" value="Mre11"/>
</dbReference>
<keyword evidence="7" id="KW-0479">Metal-binding</keyword>
<evidence type="ECO:0000256" key="7">
    <source>
        <dbReference type="ARBA" id="ARBA00022723"/>
    </source>
</evidence>
<comment type="subcellular location">
    <subcellularLocation>
        <location evidence="3">Chromosome</location>
    </subcellularLocation>
    <subcellularLocation>
        <location evidence="2 16">Nucleus</location>
    </subcellularLocation>
</comment>
<comment type="similarity">
    <text evidence="4 16 18">Belongs to the MRE11/RAD32 family.</text>
</comment>
<comment type="function">
    <text evidence="16">Core component of the MRN complex, which plays a central role in double-strand break (DSB) repair, DNA recombination, maintenance of telomere integrity and meiosis. The MRN complex is involved in the repair of DNA double-strand breaks (DSBs) via homologous recombination (HR), an error-free mechanism which primarily occurs during S and G2 phases. The complex (1) mediates the end resection of damaged DNA, which generates proper single-stranded DNA, a key initial steps in HR, and is (2) required for the recruitment of other repair factors and efficient activation of ATM and ATR upon DNA damage. Within the MRN complex, MRE11 possesses both single-strand endonuclease activity and double-strand-specific 3'-5' exonuclease activity. MRE11 first endonucleolytically cleaves the 5' strand at DNA DSB ends to prevent non-homologous end joining (NHEJ) and licence HR. It then generates a single-stranded DNA gap via 3' to 5' exonucleolytic degradation, which is required for single-strand invasion and recombination.</text>
</comment>
<keyword evidence="6 16" id="KW-0540">Nuclease</keyword>
<accession>M2W7X8</accession>
<evidence type="ECO:0000256" key="17">
    <source>
        <dbReference type="PIRSR" id="PIRSR000882-1"/>
    </source>
</evidence>
<dbReference type="InterPro" id="IPR007281">
    <property type="entry name" value="Mre11_DNA-bd"/>
</dbReference>
<dbReference type="GO" id="GO:0097552">
    <property type="term" value="P:mitochondrial double-strand break repair via homologous recombination"/>
    <property type="evidence" value="ECO:0007669"/>
    <property type="project" value="TreeGrafter"/>
</dbReference>
<dbReference type="SUPFAM" id="SSF56300">
    <property type="entry name" value="Metallo-dependent phosphatases"/>
    <property type="match status" value="1"/>
</dbReference>
<reference evidence="22" key="1">
    <citation type="journal article" date="2013" name="Science">
        <title>Gene transfer from bacteria and archaea facilitated evolution of an extremophilic eukaryote.</title>
        <authorList>
            <person name="Schonknecht G."/>
            <person name="Chen W.H."/>
            <person name="Ternes C.M."/>
            <person name="Barbier G.G."/>
            <person name="Shrestha R.P."/>
            <person name="Stanke M."/>
            <person name="Brautigam A."/>
            <person name="Baker B.J."/>
            <person name="Banfield J.F."/>
            <person name="Garavito R.M."/>
            <person name="Carr K."/>
            <person name="Wilkerson C."/>
            <person name="Rensing S.A."/>
            <person name="Gagneul D."/>
            <person name="Dickenson N.E."/>
            <person name="Oesterhelt C."/>
            <person name="Lercher M.J."/>
            <person name="Weber A.P."/>
        </authorList>
    </citation>
    <scope>NUCLEOTIDE SEQUENCE [LARGE SCALE GENOMIC DNA]</scope>
    <source>
        <strain evidence="22">074W</strain>
    </source>
</reference>
<keyword evidence="9 16" id="KW-0227">DNA damage</keyword>
<feature type="region of interest" description="Disordered" evidence="19">
    <location>
        <begin position="525"/>
        <end position="550"/>
    </location>
</feature>
<sequence length="665" mass="75967">MSSLEETDADFVPENILKILVATDIHLGYCERHPIRGDDSFHTFEEILSLARRHEVDMVLLGGDLFHENKPSRSCLVRTMRILRDYCLGEKPVAFDFLSVATEVLDSPYSVNFMDPYHSVSLPIFTIHGNHDDPVGGSGEQFSALDILQLANLINYFGKVKDAQSIQLLPLLIQKGVTKLALYGLGNIRDERLYATWHDEGKVTWLRPQVSDLSNWFNMFVFHQNRGQKGGSNIVFEELFPSFLDLVVWGHEHECKIVLQGSKPYITQPGSSIATSLIEGEAVPKHVAILELFREQFKWTPIRLRTVRPFVMKHIRLEEEKNLENANKDQLEDFLVKYVDKLLTKAEADFYFALKDWNDDMTIDPRLKQPLVRLRVEYTSLHTSISPQRFGQHFVGKVANSSEILKFQRKSIRKNKDMSRSVALERIDPKLDLSDELSVLGLIQQSLDPSSSLHILPIVDLNSALEKFVFKSETLAIPDFVESYLTNVKKTILAKKDPLKELNDEDIKSICRELLEDRNAECDRKAMDESNLNPEQQRSPIIHPEKDASNYSSSSFVRMFIDDSEEEKEDNNNGKVGAKETVVSKQASHSKASLNSKKSKTINQKKRKNETFGRTESQEESSATSTLTRNKRSVTNTRKSSRIATLYQGIERTSKYDFDEDDSDE</sequence>
<feature type="active site" description="Proton donor" evidence="17">
    <location>
        <position position="131"/>
    </location>
</feature>
<keyword evidence="15 16" id="KW-0469">Meiosis</keyword>
<dbReference type="Gene3D" id="3.60.21.10">
    <property type="match status" value="1"/>
</dbReference>
<dbReference type="RefSeq" id="XP_005708461.1">
    <property type="nucleotide sequence ID" value="XM_005708404.1"/>
</dbReference>
<feature type="compositionally biased region" description="Polar residues" evidence="19">
    <location>
        <begin position="530"/>
        <end position="539"/>
    </location>
</feature>
<evidence type="ECO:0000256" key="12">
    <source>
        <dbReference type="ARBA" id="ARBA00023204"/>
    </source>
</evidence>
<dbReference type="Gramene" id="EME31941">
    <property type="protein sequence ID" value="EME31941"/>
    <property type="gene ID" value="Gasu_10060"/>
</dbReference>
<organism evidence="21 22">
    <name type="scientific">Galdieria sulphuraria</name>
    <name type="common">Red alga</name>
    <dbReference type="NCBI Taxonomy" id="130081"/>
    <lineage>
        <taxon>Eukaryota</taxon>
        <taxon>Rhodophyta</taxon>
        <taxon>Bangiophyceae</taxon>
        <taxon>Galdieriales</taxon>
        <taxon>Galdieriaceae</taxon>
        <taxon>Galdieria</taxon>
    </lineage>
</organism>
<evidence type="ECO:0000256" key="9">
    <source>
        <dbReference type="ARBA" id="ARBA00022763"/>
    </source>
</evidence>
<dbReference type="GO" id="GO:0000014">
    <property type="term" value="F:single-stranded DNA endodeoxyribonuclease activity"/>
    <property type="evidence" value="ECO:0007669"/>
    <property type="project" value="TreeGrafter"/>
</dbReference>
<dbReference type="PANTHER" id="PTHR10139:SF1">
    <property type="entry name" value="DOUBLE-STRAND BREAK REPAIR PROTEIN MRE11"/>
    <property type="match status" value="1"/>
</dbReference>
<keyword evidence="8 16" id="KW-0255">Endonuclease</keyword>
<dbReference type="GO" id="GO:0035861">
    <property type="term" value="C:site of double-strand break"/>
    <property type="evidence" value="ECO:0007669"/>
    <property type="project" value="TreeGrafter"/>
</dbReference>
<evidence type="ECO:0000256" key="15">
    <source>
        <dbReference type="ARBA" id="ARBA00023254"/>
    </source>
</evidence>
<gene>
    <name evidence="21" type="ORF">Gasu_10060</name>
</gene>
<dbReference type="InterPro" id="IPR004843">
    <property type="entry name" value="Calcineurin-like_PHP"/>
</dbReference>
<evidence type="ECO:0000256" key="18">
    <source>
        <dbReference type="RuleBase" id="RU003447"/>
    </source>
</evidence>
<dbReference type="PIRSF" id="PIRSF000882">
    <property type="entry name" value="DSB_repair_MRE11"/>
    <property type="match status" value="1"/>
</dbReference>
<dbReference type="CDD" id="cd00840">
    <property type="entry name" value="MPP_Mre11_N"/>
    <property type="match status" value="1"/>
</dbReference>
<evidence type="ECO:0000256" key="10">
    <source>
        <dbReference type="ARBA" id="ARBA00022801"/>
    </source>
</evidence>
<feature type="compositionally biased region" description="Polar residues" evidence="19">
    <location>
        <begin position="583"/>
        <end position="596"/>
    </location>
</feature>
<evidence type="ECO:0000256" key="6">
    <source>
        <dbReference type="ARBA" id="ARBA00022722"/>
    </source>
</evidence>
<dbReference type="InterPro" id="IPR038487">
    <property type="entry name" value="Mre11_capping_dom"/>
</dbReference>
<evidence type="ECO:0000256" key="13">
    <source>
        <dbReference type="ARBA" id="ARBA00023211"/>
    </source>
</evidence>
<keyword evidence="12 16" id="KW-0234">DNA repair</keyword>
<comment type="cofactor">
    <cofactor evidence="1 16">
        <name>Mn(2+)</name>
        <dbReference type="ChEBI" id="CHEBI:29035"/>
    </cofactor>
</comment>
<evidence type="ECO:0000256" key="14">
    <source>
        <dbReference type="ARBA" id="ARBA00023242"/>
    </source>
</evidence>
<keyword evidence="10 16" id="KW-0378">Hydrolase</keyword>
<dbReference type="FunFam" id="3.60.21.10:FF:000011">
    <property type="entry name" value="Double-strand break repair protein"/>
    <property type="match status" value="1"/>
</dbReference>
<dbReference type="NCBIfam" id="TIGR00583">
    <property type="entry name" value="mre11"/>
    <property type="match status" value="1"/>
</dbReference>
<feature type="region of interest" description="Disordered" evidence="19">
    <location>
        <begin position="565"/>
        <end position="665"/>
    </location>
</feature>
<dbReference type="GO" id="GO:0030870">
    <property type="term" value="C:Mre11 complex"/>
    <property type="evidence" value="ECO:0007669"/>
    <property type="project" value="UniProtKB-UniRule"/>
</dbReference>
<evidence type="ECO:0000259" key="20">
    <source>
        <dbReference type="SMART" id="SM01347"/>
    </source>
</evidence>
<dbReference type="AlphaFoldDB" id="M2W7X8"/>
<dbReference type="STRING" id="130081.M2W7X8"/>
<dbReference type="GO" id="GO:0008296">
    <property type="term" value="F:3'-5'-DNA exonuclease activity"/>
    <property type="evidence" value="ECO:0007669"/>
    <property type="project" value="InterPro"/>
</dbReference>
<keyword evidence="22" id="KW-1185">Reference proteome</keyword>
<evidence type="ECO:0000256" key="3">
    <source>
        <dbReference type="ARBA" id="ARBA00004286"/>
    </source>
</evidence>
<dbReference type="PANTHER" id="PTHR10139">
    <property type="entry name" value="DOUBLE-STRAND BREAK REPAIR PROTEIN MRE11"/>
    <property type="match status" value="1"/>
</dbReference>
<dbReference type="GeneID" id="17090550"/>
<evidence type="ECO:0000256" key="1">
    <source>
        <dbReference type="ARBA" id="ARBA00001936"/>
    </source>
</evidence>
<dbReference type="GO" id="GO:0030145">
    <property type="term" value="F:manganese ion binding"/>
    <property type="evidence" value="ECO:0007669"/>
    <property type="project" value="UniProtKB-UniRule"/>
</dbReference>
<dbReference type="GO" id="GO:0007095">
    <property type="term" value="P:mitotic G2 DNA damage checkpoint signaling"/>
    <property type="evidence" value="ECO:0007669"/>
    <property type="project" value="TreeGrafter"/>
</dbReference>
<dbReference type="Proteomes" id="UP000030680">
    <property type="component" value="Unassembled WGS sequence"/>
</dbReference>
<protein>
    <recommendedName>
        <fullName evidence="16">Double-strand break repair protein</fullName>
    </recommendedName>
</protein>
<evidence type="ECO:0000256" key="19">
    <source>
        <dbReference type="SAM" id="MobiDB-lite"/>
    </source>
</evidence>
<dbReference type="Pfam" id="PF04152">
    <property type="entry name" value="Mre11_DNA_bind"/>
    <property type="match status" value="1"/>
</dbReference>
<evidence type="ECO:0000256" key="5">
    <source>
        <dbReference type="ARBA" id="ARBA00022454"/>
    </source>
</evidence>
<evidence type="ECO:0000256" key="2">
    <source>
        <dbReference type="ARBA" id="ARBA00004123"/>
    </source>
</evidence>
<dbReference type="GO" id="GO:0000724">
    <property type="term" value="P:double-strand break repair via homologous recombination"/>
    <property type="evidence" value="ECO:0007669"/>
    <property type="project" value="TreeGrafter"/>
</dbReference>
<dbReference type="InterPro" id="IPR041796">
    <property type="entry name" value="Mre11_N"/>
</dbReference>
<dbReference type="EMBL" id="KB454489">
    <property type="protein sequence ID" value="EME31941.1"/>
    <property type="molecule type" value="Genomic_DNA"/>
</dbReference>
<dbReference type="eggNOG" id="KOG2310">
    <property type="taxonomic scope" value="Eukaryota"/>
</dbReference>
<feature type="compositionally biased region" description="Basic residues" evidence="19">
    <location>
        <begin position="597"/>
        <end position="608"/>
    </location>
</feature>
<dbReference type="GO" id="GO:0000723">
    <property type="term" value="P:telomere maintenance"/>
    <property type="evidence" value="ECO:0007669"/>
    <property type="project" value="TreeGrafter"/>
</dbReference>
<dbReference type="Gene3D" id="3.30.110.110">
    <property type="entry name" value="Mre11, capping domain"/>
    <property type="match status" value="1"/>
</dbReference>
<dbReference type="OrthoDB" id="30417at2759"/>
<keyword evidence="13 16" id="KW-0464">Manganese</keyword>
<name>M2W7X8_GALSU</name>
<feature type="domain" description="Mre11 DNA-binding" evidence="20">
    <location>
        <begin position="297"/>
        <end position="468"/>
    </location>
</feature>
<evidence type="ECO:0000256" key="8">
    <source>
        <dbReference type="ARBA" id="ARBA00022759"/>
    </source>
</evidence>
<evidence type="ECO:0000313" key="22">
    <source>
        <dbReference type="Proteomes" id="UP000030680"/>
    </source>
</evidence>
<evidence type="ECO:0000256" key="16">
    <source>
        <dbReference type="PIRNR" id="PIRNR000882"/>
    </source>
</evidence>
<evidence type="ECO:0000256" key="4">
    <source>
        <dbReference type="ARBA" id="ARBA00009028"/>
    </source>
</evidence>
<evidence type="ECO:0000256" key="11">
    <source>
        <dbReference type="ARBA" id="ARBA00022839"/>
    </source>
</evidence>
<dbReference type="InterPro" id="IPR029052">
    <property type="entry name" value="Metallo-depent_PP-like"/>
</dbReference>
<dbReference type="GO" id="GO:0006303">
    <property type="term" value="P:double-strand break repair via nonhomologous end joining"/>
    <property type="evidence" value="ECO:0007669"/>
    <property type="project" value="TreeGrafter"/>
</dbReference>
<dbReference type="KEGG" id="gsl:Gasu_10060"/>
<keyword evidence="11 16" id="KW-0269">Exonuclease</keyword>
<proteinExistence type="inferred from homology"/>
<dbReference type="Pfam" id="PF00149">
    <property type="entry name" value="Metallophos"/>
    <property type="match status" value="1"/>
</dbReference>
<keyword evidence="14 16" id="KW-0539">Nucleus</keyword>
<dbReference type="SMART" id="SM01347">
    <property type="entry name" value="Mre11_DNA_bind"/>
    <property type="match status" value="1"/>
</dbReference>